<feature type="domain" description="Iron-binding zinc finger CDGSH type" evidence="5">
    <location>
        <begin position="48"/>
        <end position="79"/>
    </location>
</feature>
<feature type="domain" description="Iron-binding zinc finger CDGSH type" evidence="5">
    <location>
        <begin position="10"/>
        <end position="47"/>
    </location>
</feature>
<dbReference type="InterPro" id="IPR018967">
    <property type="entry name" value="FeS-contain_CDGSH-typ"/>
</dbReference>
<protein>
    <submittedName>
        <fullName evidence="6">CDGSH iron-sulfur domain-containing protein</fullName>
    </submittedName>
</protein>
<evidence type="ECO:0000256" key="3">
    <source>
        <dbReference type="ARBA" id="ARBA00023004"/>
    </source>
</evidence>
<evidence type="ECO:0000313" key="6">
    <source>
        <dbReference type="EMBL" id="QTD52753.1"/>
    </source>
</evidence>
<dbReference type="EMBL" id="CP071793">
    <property type="protein sequence ID" value="QTD52753.1"/>
    <property type="molecule type" value="Genomic_DNA"/>
</dbReference>
<dbReference type="SMART" id="SM00704">
    <property type="entry name" value="ZnF_CDGSH"/>
    <property type="match status" value="2"/>
</dbReference>
<dbReference type="Gene3D" id="3.40.5.90">
    <property type="entry name" value="CDGSH iron-sulfur domain, mitoNEET-type"/>
    <property type="match status" value="2"/>
</dbReference>
<dbReference type="AlphaFoldDB" id="A0A8A4TTD6"/>
<dbReference type="InterPro" id="IPR052950">
    <property type="entry name" value="CISD"/>
</dbReference>
<dbReference type="Proteomes" id="UP000663929">
    <property type="component" value="Chromosome"/>
</dbReference>
<evidence type="ECO:0000256" key="1">
    <source>
        <dbReference type="ARBA" id="ARBA00022714"/>
    </source>
</evidence>
<proteinExistence type="predicted"/>
<keyword evidence="2" id="KW-0479">Metal-binding</keyword>
<evidence type="ECO:0000313" key="7">
    <source>
        <dbReference type="Proteomes" id="UP000663929"/>
    </source>
</evidence>
<dbReference type="Pfam" id="PF09360">
    <property type="entry name" value="zf-CDGSH"/>
    <property type="match status" value="2"/>
</dbReference>
<dbReference type="InterPro" id="IPR042216">
    <property type="entry name" value="MitoNEET_CISD"/>
</dbReference>
<name>A0A8A4TTD6_SULCO</name>
<evidence type="ECO:0000256" key="2">
    <source>
        <dbReference type="ARBA" id="ARBA00022723"/>
    </source>
</evidence>
<accession>A0A8A4TTD6</accession>
<dbReference type="PANTHER" id="PTHR46491">
    <property type="entry name" value="CDGSH IRON SULFUR DOMAIN PROTEIN HOMOLOG"/>
    <property type="match status" value="1"/>
</dbReference>
<reference evidence="6" key="1">
    <citation type="submission" date="2021-03" db="EMBL/GenBank/DDBJ databases">
        <title>Acanthopleuribacteraceae sp. M133.</title>
        <authorList>
            <person name="Wang G."/>
        </authorList>
    </citation>
    <scope>NUCLEOTIDE SEQUENCE</scope>
    <source>
        <strain evidence="6">M133</strain>
    </source>
</reference>
<keyword evidence="1" id="KW-0001">2Fe-2S</keyword>
<keyword evidence="7" id="KW-1185">Reference proteome</keyword>
<gene>
    <name evidence="6" type="ORF">J3U87_09775</name>
</gene>
<dbReference type="KEGG" id="scor:J3U87_09775"/>
<keyword evidence="3" id="KW-0408">Iron</keyword>
<evidence type="ECO:0000256" key="4">
    <source>
        <dbReference type="ARBA" id="ARBA00023014"/>
    </source>
</evidence>
<organism evidence="6 7">
    <name type="scientific">Sulfidibacter corallicola</name>
    <dbReference type="NCBI Taxonomy" id="2818388"/>
    <lineage>
        <taxon>Bacteria</taxon>
        <taxon>Pseudomonadati</taxon>
        <taxon>Acidobacteriota</taxon>
        <taxon>Holophagae</taxon>
        <taxon>Acanthopleuribacterales</taxon>
        <taxon>Acanthopleuribacteraceae</taxon>
        <taxon>Sulfidibacter</taxon>
    </lineage>
</organism>
<evidence type="ECO:0000259" key="5">
    <source>
        <dbReference type="SMART" id="SM00704"/>
    </source>
</evidence>
<dbReference type="PANTHER" id="PTHR46491:SF3">
    <property type="entry name" value="CDGSH IRON-SULFUR DOMAIN-CONTAINING PROTEIN 3, MITOCHONDRIAL"/>
    <property type="match status" value="1"/>
</dbReference>
<dbReference type="GO" id="GO:0051537">
    <property type="term" value="F:2 iron, 2 sulfur cluster binding"/>
    <property type="evidence" value="ECO:0007669"/>
    <property type="project" value="UniProtKB-KW"/>
</dbReference>
<dbReference type="RefSeq" id="WP_237382855.1">
    <property type="nucleotide sequence ID" value="NZ_CP071793.1"/>
</dbReference>
<dbReference type="GO" id="GO:0046872">
    <property type="term" value="F:metal ion binding"/>
    <property type="evidence" value="ECO:0007669"/>
    <property type="project" value="UniProtKB-KW"/>
</dbReference>
<sequence>MPEKPIVAQKGPMSMQLEAGKTYWWCRCGRSKTQPMCDGSHEGTGIEPMEYTARIARNFRFCACKATKKPPFCDGSHLDL</sequence>
<keyword evidence="4" id="KW-0411">Iron-sulfur</keyword>
<dbReference type="GO" id="GO:0005737">
    <property type="term" value="C:cytoplasm"/>
    <property type="evidence" value="ECO:0007669"/>
    <property type="project" value="UniProtKB-ARBA"/>
</dbReference>